<dbReference type="CDD" id="cd17535">
    <property type="entry name" value="REC_NarL-like"/>
    <property type="match status" value="1"/>
</dbReference>
<evidence type="ECO:0000256" key="1">
    <source>
        <dbReference type="ARBA" id="ARBA00022553"/>
    </source>
</evidence>
<dbReference type="Pfam" id="PF00072">
    <property type="entry name" value="Response_reg"/>
    <property type="match status" value="1"/>
</dbReference>
<dbReference type="PROSITE" id="PS50043">
    <property type="entry name" value="HTH_LUXR_2"/>
    <property type="match status" value="1"/>
</dbReference>
<evidence type="ECO:0000313" key="9">
    <source>
        <dbReference type="EMBL" id="ARJ41340.1"/>
    </source>
</evidence>
<keyword evidence="2" id="KW-0902">Two-component regulatory system</keyword>
<dbReference type="GO" id="GO:0000160">
    <property type="term" value="P:phosphorelay signal transduction system"/>
    <property type="evidence" value="ECO:0007669"/>
    <property type="project" value="InterPro"/>
</dbReference>
<dbReference type="CDD" id="cd06170">
    <property type="entry name" value="LuxR_C_like"/>
    <property type="match status" value="1"/>
</dbReference>
<feature type="domain" description="HTH luxR-type" evidence="7">
    <location>
        <begin position="145"/>
        <end position="210"/>
    </location>
</feature>
<keyword evidence="4 9" id="KW-0238">DNA-binding</keyword>
<dbReference type="InterPro" id="IPR058245">
    <property type="entry name" value="NreC/VraR/RcsB-like_REC"/>
</dbReference>
<keyword evidence="3" id="KW-0805">Transcription regulation</keyword>
<evidence type="ECO:0000256" key="4">
    <source>
        <dbReference type="ARBA" id="ARBA00023125"/>
    </source>
</evidence>
<feature type="domain" description="Response regulatory" evidence="8">
    <location>
        <begin position="6"/>
        <end position="122"/>
    </location>
</feature>
<keyword evidence="5" id="KW-0804">Transcription</keyword>
<dbReference type="PANTHER" id="PTHR43214">
    <property type="entry name" value="TWO-COMPONENT RESPONSE REGULATOR"/>
    <property type="match status" value="1"/>
</dbReference>
<reference evidence="9 10" key="1">
    <citation type="submission" date="2017-02" db="EMBL/GenBank/DDBJ databases">
        <title>Complete genome sequence of the drought resistance-promoting endophyte Pantoea alhagi LTYR-11Z.</title>
        <authorList>
            <person name="Zhang L."/>
        </authorList>
    </citation>
    <scope>NUCLEOTIDE SEQUENCE [LARGE SCALE GENOMIC DNA]</scope>
    <source>
        <strain evidence="9 10">LTYR-11Z</strain>
    </source>
</reference>
<dbReference type="GO" id="GO:0003677">
    <property type="term" value="F:DNA binding"/>
    <property type="evidence" value="ECO:0007669"/>
    <property type="project" value="UniProtKB-KW"/>
</dbReference>
<dbReference type="EMBL" id="CP019706">
    <property type="protein sequence ID" value="ARJ41340.1"/>
    <property type="molecule type" value="Genomic_DNA"/>
</dbReference>
<evidence type="ECO:0000256" key="3">
    <source>
        <dbReference type="ARBA" id="ARBA00023015"/>
    </source>
</evidence>
<dbReference type="SUPFAM" id="SSF46894">
    <property type="entry name" value="C-terminal effector domain of the bipartite response regulators"/>
    <property type="match status" value="1"/>
</dbReference>
<dbReference type="PANTHER" id="PTHR43214:SF41">
    <property type="entry name" value="NITRATE_NITRITE RESPONSE REGULATOR PROTEIN NARP"/>
    <property type="match status" value="1"/>
</dbReference>
<organism evidence="9 10">
    <name type="scientific">Pantoea alhagi</name>
    <dbReference type="NCBI Taxonomy" id="1891675"/>
    <lineage>
        <taxon>Bacteria</taxon>
        <taxon>Pseudomonadati</taxon>
        <taxon>Pseudomonadota</taxon>
        <taxon>Gammaproteobacteria</taxon>
        <taxon>Enterobacterales</taxon>
        <taxon>Erwiniaceae</taxon>
        <taxon>Pantoea</taxon>
    </lineage>
</organism>
<gene>
    <name evidence="9" type="ORF">B1H58_04495</name>
</gene>
<evidence type="ECO:0000256" key="2">
    <source>
        <dbReference type="ARBA" id="ARBA00023012"/>
    </source>
</evidence>
<dbReference type="GO" id="GO:0006355">
    <property type="term" value="P:regulation of DNA-templated transcription"/>
    <property type="evidence" value="ECO:0007669"/>
    <property type="project" value="InterPro"/>
</dbReference>
<dbReference type="InterPro" id="IPR001789">
    <property type="entry name" value="Sig_transdc_resp-reg_receiver"/>
</dbReference>
<dbReference type="KEGG" id="palh:B1H58_04495"/>
<keyword evidence="1 6" id="KW-0597">Phosphoprotein</keyword>
<evidence type="ECO:0000256" key="6">
    <source>
        <dbReference type="PROSITE-ProRule" id="PRU00169"/>
    </source>
</evidence>
<dbReference type="Pfam" id="PF00196">
    <property type="entry name" value="GerE"/>
    <property type="match status" value="1"/>
</dbReference>
<dbReference type="SUPFAM" id="SSF52172">
    <property type="entry name" value="CheY-like"/>
    <property type="match status" value="1"/>
</dbReference>
<dbReference type="InterPro" id="IPR016032">
    <property type="entry name" value="Sig_transdc_resp-reg_C-effctor"/>
</dbReference>
<accession>A0A1W6B2M8</accession>
<name>A0A1W6B2M8_9GAMM</name>
<evidence type="ECO:0000313" key="10">
    <source>
        <dbReference type="Proteomes" id="UP000192900"/>
    </source>
</evidence>
<keyword evidence="10" id="KW-1185">Reference proteome</keyword>
<dbReference type="PROSITE" id="PS50110">
    <property type="entry name" value="RESPONSE_REGULATORY"/>
    <property type="match status" value="1"/>
</dbReference>
<dbReference type="PRINTS" id="PR00038">
    <property type="entry name" value="HTHLUXR"/>
</dbReference>
<evidence type="ECO:0000259" key="7">
    <source>
        <dbReference type="PROSITE" id="PS50043"/>
    </source>
</evidence>
<evidence type="ECO:0000256" key="5">
    <source>
        <dbReference type="ARBA" id="ARBA00023163"/>
    </source>
</evidence>
<dbReference type="InterPro" id="IPR000792">
    <property type="entry name" value="Tscrpt_reg_LuxR_C"/>
</dbReference>
<dbReference type="Proteomes" id="UP000192900">
    <property type="component" value="Chromosome"/>
</dbReference>
<dbReference type="OrthoDB" id="9796655at2"/>
<dbReference type="AlphaFoldDB" id="A0A1W6B2M8"/>
<dbReference type="STRING" id="1891675.B1H58_04495"/>
<proteinExistence type="predicted"/>
<evidence type="ECO:0000259" key="8">
    <source>
        <dbReference type="PROSITE" id="PS50110"/>
    </source>
</evidence>
<dbReference type="RefSeq" id="WP_085068181.1">
    <property type="nucleotide sequence ID" value="NZ_CP019706.1"/>
</dbReference>
<sequence>MTQAIRLMIADDHAIMREGLKQIFLLDDGIDVVGEAADGGQVLERLREGGIDLLLLDISMPGISGEDLINRITLQYPALRILVLSMYNEPQIARRVLYCGALGYITKDKNPEALLSAIRQVARGARYIDHELAQEIIFSQYQSGDRPPHENLTMRERQIMIMLAHGESINAIADALVISNKTVSTYKSRLMKKMKFTTNADIVKYAISHHLVQ</sequence>
<feature type="modified residue" description="4-aspartylphosphate" evidence="6">
    <location>
        <position position="57"/>
    </location>
</feature>
<dbReference type="Gene3D" id="3.40.50.2300">
    <property type="match status" value="1"/>
</dbReference>
<dbReference type="SMART" id="SM00448">
    <property type="entry name" value="REC"/>
    <property type="match status" value="1"/>
</dbReference>
<protein>
    <submittedName>
        <fullName evidence="9">DNA-binding response regulator</fullName>
    </submittedName>
</protein>
<dbReference type="SMART" id="SM00421">
    <property type="entry name" value="HTH_LUXR"/>
    <property type="match status" value="1"/>
</dbReference>
<dbReference type="InterPro" id="IPR011006">
    <property type="entry name" value="CheY-like_superfamily"/>
</dbReference>
<dbReference type="InterPro" id="IPR039420">
    <property type="entry name" value="WalR-like"/>
</dbReference>